<feature type="domain" description="C3H1-type" evidence="7">
    <location>
        <begin position="6"/>
        <end position="35"/>
    </location>
</feature>
<keyword evidence="1 6" id="KW-0479">Metal-binding</keyword>
<comment type="caution">
    <text evidence="8">The sequence shown here is derived from an EMBL/GenBank/DDBJ whole genome shotgun (WGS) entry which is preliminary data.</text>
</comment>
<dbReference type="Gene3D" id="1.20.120.1350">
    <property type="entry name" value="Pneumovirus matrix protein 2 (M2), zinc-binding domain"/>
    <property type="match status" value="1"/>
</dbReference>
<feature type="domain" description="C3H1-type" evidence="7">
    <location>
        <begin position="84"/>
        <end position="111"/>
    </location>
</feature>
<evidence type="ECO:0000256" key="3">
    <source>
        <dbReference type="ARBA" id="ARBA00022771"/>
    </source>
</evidence>
<dbReference type="SMART" id="SM00356">
    <property type="entry name" value="ZnF_C3H1"/>
    <property type="match status" value="3"/>
</dbReference>
<reference evidence="8 9" key="1">
    <citation type="journal article" date="2023" name="Hortic Res">
        <title>Pangenome of water caltrop reveals structural variations and asymmetric subgenome divergence after allopolyploidization.</title>
        <authorList>
            <person name="Zhang X."/>
            <person name="Chen Y."/>
            <person name="Wang L."/>
            <person name="Yuan Y."/>
            <person name="Fang M."/>
            <person name="Shi L."/>
            <person name="Lu R."/>
            <person name="Comes H.P."/>
            <person name="Ma Y."/>
            <person name="Chen Y."/>
            <person name="Huang G."/>
            <person name="Zhou Y."/>
            <person name="Zheng Z."/>
            <person name="Qiu Y."/>
        </authorList>
    </citation>
    <scope>NUCLEOTIDE SEQUENCE [LARGE SCALE GENOMIC DNA]</scope>
    <source>
        <tissue evidence="8">Roots</tissue>
    </source>
</reference>
<dbReference type="Gene3D" id="4.10.1000.10">
    <property type="entry name" value="Zinc finger, CCCH-type"/>
    <property type="match status" value="1"/>
</dbReference>
<dbReference type="InterPro" id="IPR036855">
    <property type="entry name" value="Znf_CCCH_sf"/>
</dbReference>
<dbReference type="InterPro" id="IPR041686">
    <property type="entry name" value="Znf-CCCH_3"/>
</dbReference>
<evidence type="ECO:0000313" key="8">
    <source>
        <dbReference type="EMBL" id="KAK4746746.1"/>
    </source>
</evidence>
<keyword evidence="5" id="KW-0238">DNA-binding</keyword>
<proteinExistence type="predicted"/>
<dbReference type="EMBL" id="JAXIOK010000020">
    <property type="protein sequence ID" value="KAK4746746.1"/>
    <property type="molecule type" value="Genomic_DNA"/>
</dbReference>
<sequence length="531" mass="59448">MDEEMLKRRTDCVFFLASPLTCKKGVECEYRHSEIARLNLRECWYWLAGNCLNPACGFRHPPLDLHNEAMPESSVSHQSSSTVKKTNAPCYFYYNGFCNKGSTCHFSHGPDWCSPPTSNPLKDNSTVTRCPLSNNDPIVRKVIESNPAERKITFSRTVPKAIAESQPASGNILKPHEPSENCVAMIEVASTDGSGSGSFLPVDLTSQRTRVSTNQSLEQQVMTEKSWKASPGFRIFANGDDSENLYCEDDQEEYSPQYVQHMNELISPLSGYDFELPGEYDPMKHEAEIFCGYGVYDCGRNSDSPHSLDDAGTVQDELSGEAPDRLWSAERDLLHMEVEVADCPNVADLRERLSLCMGKEEDSASWILRRGYSSCSNGYRRTRPGRNRFSQRLHRKLITLRGKNPVGSVKDYGFSFNVIRKRGVHRHLGVQNFRKYKGKRQVCATGAPENSFSGGRRSHQEEGMAFAGPKSLDQIKGEQMRAACNNVNEDSDSDGCSRFNSMVDFQGPKPLSELLKNKRCMETLPSCGGEA</sequence>
<dbReference type="AlphaFoldDB" id="A0AAN7GM24"/>
<dbReference type="InterPro" id="IPR000571">
    <property type="entry name" value="Znf_CCCH"/>
</dbReference>
<dbReference type="PANTHER" id="PTHR15725:SF0">
    <property type="entry name" value="ZINC FINGER CCCH DOMAIN-CONTAINING PROTEIN 32-LIKE"/>
    <property type="match status" value="1"/>
</dbReference>
<keyword evidence="3 6" id="KW-0863">Zinc-finger</keyword>
<feature type="domain" description="C3H1-type" evidence="7">
    <location>
        <begin position="37"/>
        <end position="63"/>
    </location>
</feature>
<evidence type="ECO:0000259" key="7">
    <source>
        <dbReference type="PROSITE" id="PS50103"/>
    </source>
</evidence>
<evidence type="ECO:0000313" key="9">
    <source>
        <dbReference type="Proteomes" id="UP001345219"/>
    </source>
</evidence>
<evidence type="ECO:0000256" key="1">
    <source>
        <dbReference type="ARBA" id="ARBA00022723"/>
    </source>
</evidence>
<accession>A0AAN7GM24</accession>
<feature type="zinc finger region" description="C3H1-type" evidence="6">
    <location>
        <begin position="6"/>
        <end position="35"/>
    </location>
</feature>
<keyword evidence="9" id="KW-1185">Reference proteome</keyword>
<dbReference type="FunFam" id="4.10.1000.10:FF:000021">
    <property type="entry name" value="Zinc finger CCCH domain-containing protein 17"/>
    <property type="match status" value="1"/>
</dbReference>
<dbReference type="PANTHER" id="PTHR15725">
    <property type="entry name" value="ZN-FINGER, C-X8-C-X5-C-X3-H TYPE-CONTAINING"/>
    <property type="match status" value="1"/>
</dbReference>
<dbReference type="GO" id="GO:0003729">
    <property type="term" value="F:mRNA binding"/>
    <property type="evidence" value="ECO:0007669"/>
    <property type="project" value="TreeGrafter"/>
</dbReference>
<keyword evidence="2" id="KW-0677">Repeat</keyword>
<evidence type="ECO:0000256" key="4">
    <source>
        <dbReference type="ARBA" id="ARBA00022833"/>
    </source>
</evidence>
<feature type="zinc finger region" description="C3H1-type" evidence="6">
    <location>
        <begin position="37"/>
        <end position="63"/>
    </location>
</feature>
<protein>
    <recommendedName>
        <fullName evidence="7">C3H1-type domain-containing protein</fullName>
    </recommendedName>
</protein>
<dbReference type="PROSITE" id="PS50103">
    <property type="entry name" value="ZF_C3H1"/>
    <property type="match status" value="3"/>
</dbReference>
<dbReference type="GO" id="GO:0008270">
    <property type="term" value="F:zinc ion binding"/>
    <property type="evidence" value="ECO:0007669"/>
    <property type="project" value="UniProtKB-KW"/>
</dbReference>
<dbReference type="Proteomes" id="UP001345219">
    <property type="component" value="Chromosome 20"/>
</dbReference>
<keyword evidence="4 6" id="KW-0862">Zinc</keyword>
<feature type="zinc finger region" description="C3H1-type" evidence="6">
    <location>
        <begin position="84"/>
        <end position="111"/>
    </location>
</feature>
<dbReference type="GO" id="GO:0003677">
    <property type="term" value="F:DNA binding"/>
    <property type="evidence" value="ECO:0007669"/>
    <property type="project" value="UniProtKB-KW"/>
</dbReference>
<dbReference type="Pfam" id="PF15663">
    <property type="entry name" value="zf-CCCH_3"/>
    <property type="match status" value="1"/>
</dbReference>
<gene>
    <name evidence="8" type="ORF">SAY87_025783</name>
</gene>
<organism evidence="8 9">
    <name type="scientific">Trapa incisa</name>
    <dbReference type="NCBI Taxonomy" id="236973"/>
    <lineage>
        <taxon>Eukaryota</taxon>
        <taxon>Viridiplantae</taxon>
        <taxon>Streptophyta</taxon>
        <taxon>Embryophyta</taxon>
        <taxon>Tracheophyta</taxon>
        <taxon>Spermatophyta</taxon>
        <taxon>Magnoliopsida</taxon>
        <taxon>eudicotyledons</taxon>
        <taxon>Gunneridae</taxon>
        <taxon>Pentapetalae</taxon>
        <taxon>rosids</taxon>
        <taxon>malvids</taxon>
        <taxon>Myrtales</taxon>
        <taxon>Lythraceae</taxon>
        <taxon>Trapa</taxon>
    </lineage>
</organism>
<evidence type="ECO:0000256" key="2">
    <source>
        <dbReference type="ARBA" id="ARBA00022737"/>
    </source>
</evidence>
<name>A0AAN7GM24_9MYRT</name>
<evidence type="ECO:0000256" key="6">
    <source>
        <dbReference type="PROSITE-ProRule" id="PRU00723"/>
    </source>
</evidence>
<dbReference type="SUPFAM" id="SSF90229">
    <property type="entry name" value="CCCH zinc finger"/>
    <property type="match status" value="1"/>
</dbReference>
<evidence type="ECO:0000256" key="5">
    <source>
        <dbReference type="ARBA" id="ARBA00023125"/>
    </source>
</evidence>